<dbReference type="EMBL" id="CP002085">
    <property type="protein sequence ID" value="ADK86449.1"/>
    <property type="molecule type" value="Genomic_DNA"/>
</dbReference>
<dbReference type="Gene3D" id="2.70.98.70">
    <property type="match status" value="1"/>
</dbReference>
<sequence length="877" mass="92372">MVIGKRILAALFLLAAAVAAAPGLAQTGPRTGPMAMPPRPEALATTAPAMDAPDLFAPGPRRLAALRDLAAQASPQWRRLIRWATAPERQDGKRADGPNLALAALTLAEADGRQSSALSHLAARAAADGARAGRVEQLNGATIIDGGLPWKPEEITAEGYDLLAFDGPEAAIAIKKITSTQIALASAPPTQARQGAEYLLLISDMERAGQVAEDVALTLAWGARSIDAEQQKLGARWLLAQAKVAAGRPMGCFDNQSAAALKIMALAGRVAEKLYPQPAQAMAQLAMERFERLWRPALEGMGQGGGWFGGANAGARAGLDLLLTAACQPAGPARQKLLDTPWFRDRLAALTNSLLPHVDQGPHGPYRGLRPSGGEVMPPDQAADLARIQMLLARTLLPGAAFADVAQAMLLAGDAPGVTDHRLLGLEFLLLDIDDPGLALAVAPLDHLASAVGRACSRSGWSAWDTLVAFDCGPHFVDGQRLDAASLQIYLNGPLLPRGGAEDGRLSPHAMNYALRSVAANTILIHDPTEYSWPDMGAGEMPRGTYANDGGQRAWALFGPDGKPRVKAPWTASGWENGAAPWTVLEPVYNVAAITAQGGGESWAYFKGQATAAYQGQTAKAKRVERHVFHLRPGGPDDATSAQAVVVVDDVIVARPELRPSFVLHFSQPPVVEGQMTQLAPGRLSGQARMLRAQTDGARLWVVGLRQDAQRVELFGPPAVAWVDGRGYPPAAPATDAAPWRVELTPTGPDDGQAFALVHALLPAPADAPAPPELSRLVSPDPRLAGAVIHDRFWPRVVVANLEPGDRPIAYQYPAGRSRHLVAGLRPEAEYAVTADGRLLTITPGKGLKSSAGGLLAFKLTPVAGKAPTAVAEPDMK</sequence>
<proteinExistence type="predicted"/>
<protein>
    <recommendedName>
        <fullName evidence="4">Heparinase II/III family protein</fullName>
    </recommendedName>
</protein>
<gene>
    <name evidence="2" type="ordered locus">Deba_3096</name>
</gene>
<feature type="chain" id="PRO_5003150207" description="Heparinase II/III family protein" evidence="1">
    <location>
        <begin position="21"/>
        <end position="877"/>
    </location>
</feature>
<evidence type="ECO:0000313" key="3">
    <source>
        <dbReference type="Proteomes" id="UP000009047"/>
    </source>
</evidence>
<dbReference type="OrthoDB" id="5499956at2"/>
<evidence type="ECO:0000256" key="1">
    <source>
        <dbReference type="SAM" id="SignalP"/>
    </source>
</evidence>
<evidence type="ECO:0008006" key="4">
    <source>
        <dbReference type="Google" id="ProtNLM"/>
    </source>
</evidence>
<organism evidence="2 3">
    <name type="scientific">Desulfarculus baarsii (strain ATCC 33931 / DSM 2075 / LMG 7858 / VKM B-1802 / 2st14)</name>
    <dbReference type="NCBI Taxonomy" id="644282"/>
    <lineage>
        <taxon>Bacteria</taxon>
        <taxon>Pseudomonadati</taxon>
        <taxon>Thermodesulfobacteriota</taxon>
        <taxon>Desulfarculia</taxon>
        <taxon>Desulfarculales</taxon>
        <taxon>Desulfarculaceae</taxon>
        <taxon>Desulfarculus</taxon>
    </lineage>
</organism>
<dbReference type="RefSeq" id="WP_013259886.1">
    <property type="nucleotide sequence ID" value="NC_014365.1"/>
</dbReference>
<dbReference type="AlphaFoldDB" id="E1QLL4"/>
<accession>E1QLL4</accession>
<keyword evidence="1" id="KW-0732">Signal</keyword>
<evidence type="ECO:0000313" key="2">
    <source>
        <dbReference type="EMBL" id="ADK86449.1"/>
    </source>
</evidence>
<dbReference type="STRING" id="644282.Deba_3096"/>
<reference evidence="2 3" key="1">
    <citation type="journal article" date="2010" name="Stand. Genomic Sci.">
        <title>Complete genome sequence of Desulfarculus baarsii type strain (2st14).</title>
        <authorList>
            <person name="Sun H."/>
            <person name="Spring S."/>
            <person name="Lapidus A."/>
            <person name="Davenport K."/>
            <person name="Del Rio T.G."/>
            <person name="Tice H."/>
            <person name="Nolan M."/>
            <person name="Copeland A."/>
            <person name="Cheng J.F."/>
            <person name="Lucas S."/>
            <person name="Tapia R."/>
            <person name="Goodwin L."/>
            <person name="Pitluck S."/>
            <person name="Ivanova N."/>
            <person name="Pagani I."/>
            <person name="Mavromatis K."/>
            <person name="Ovchinnikova G."/>
            <person name="Pati A."/>
            <person name="Chen A."/>
            <person name="Palaniappan K."/>
            <person name="Hauser L."/>
            <person name="Chang Y.J."/>
            <person name="Jeffries C.D."/>
            <person name="Detter J.C."/>
            <person name="Han C."/>
            <person name="Rohde M."/>
            <person name="Brambilla E."/>
            <person name="Goker M."/>
            <person name="Woyke T."/>
            <person name="Bristow J."/>
            <person name="Eisen J.A."/>
            <person name="Markowitz V."/>
            <person name="Hugenholtz P."/>
            <person name="Kyrpides N.C."/>
            <person name="Klenk H.P."/>
            <person name="Land M."/>
        </authorList>
    </citation>
    <scope>NUCLEOTIDE SEQUENCE [LARGE SCALE GENOMIC DNA]</scope>
    <source>
        <strain evidence="3">ATCC 33931 / DSM 2075 / LMG 7858 / VKM B-1802 / 2st14</strain>
    </source>
</reference>
<dbReference type="HOGENOM" id="CLU_327821_0_0_7"/>
<dbReference type="eggNOG" id="COG5652">
    <property type="taxonomic scope" value="Bacteria"/>
</dbReference>
<feature type="signal peptide" evidence="1">
    <location>
        <begin position="1"/>
        <end position="20"/>
    </location>
</feature>
<name>E1QLL4_DESB2</name>
<keyword evidence="3" id="KW-1185">Reference proteome</keyword>
<dbReference type="Proteomes" id="UP000009047">
    <property type="component" value="Chromosome"/>
</dbReference>
<dbReference type="KEGG" id="dbr:Deba_3096"/>